<dbReference type="Pfam" id="PF00481">
    <property type="entry name" value="PP2C"/>
    <property type="match status" value="1"/>
</dbReference>
<dbReference type="PROSITE" id="PS51746">
    <property type="entry name" value="PPM_2"/>
    <property type="match status" value="1"/>
</dbReference>
<dbReference type="InterPro" id="IPR036457">
    <property type="entry name" value="PPM-type-like_dom_sf"/>
</dbReference>
<evidence type="ECO:0000313" key="2">
    <source>
        <dbReference type="EMBL" id="KAK8085769.1"/>
    </source>
</evidence>
<dbReference type="Proteomes" id="UP001433268">
    <property type="component" value="Unassembled WGS sequence"/>
</dbReference>
<dbReference type="RefSeq" id="XP_066670278.1">
    <property type="nucleotide sequence ID" value="XM_066811355.1"/>
</dbReference>
<dbReference type="PANTHER" id="PTHR13832">
    <property type="entry name" value="PROTEIN PHOSPHATASE 2C"/>
    <property type="match status" value="1"/>
</dbReference>
<evidence type="ECO:0000259" key="1">
    <source>
        <dbReference type="PROSITE" id="PS51746"/>
    </source>
</evidence>
<dbReference type="CDD" id="cd00143">
    <property type="entry name" value="PP2Cc"/>
    <property type="match status" value="1"/>
</dbReference>
<dbReference type="Gene3D" id="3.60.40.10">
    <property type="entry name" value="PPM-type phosphatase domain"/>
    <property type="match status" value="1"/>
</dbReference>
<dbReference type="SMART" id="SM00332">
    <property type="entry name" value="PP2Cc"/>
    <property type="match status" value="1"/>
</dbReference>
<gene>
    <name evidence="2" type="ORF">PG997_007040</name>
</gene>
<keyword evidence="3" id="KW-1185">Reference proteome</keyword>
<dbReference type="InterPro" id="IPR001932">
    <property type="entry name" value="PPM-type_phosphatase-like_dom"/>
</dbReference>
<dbReference type="InterPro" id="IPR015655">
    <property type="entry name" value="PP2C"/>
</dbReference>
<evidence type="ECO:0000313" key="3">
    <source>
        <dbReference type="Proteomes" id="UP001433268"/>
    </source>
</evidence>
<protein>
    <submittedName>
        <fullName evidence="2">Protein serine/threonine phosphatase 2C</fullName>
    </submittedName>
</protein>
<name>A0ABR1WQF9_9PEZI</name>
<dbReference type="GeneID" id="92044415"/>
<dbReference type="PANTHER" id="PTHR13832:SF792">
    <property type="entry name" value="GM14286P"/>
    <property type="match status" value="1"/>
</dbReference>
<dbReference type="SUPFAM" id="SSF81606">
    <property type="entry name" value="PP2C-like"/>
    <property type="match status" value="1"/>
</dbReference>
<reference evidence="2 3" key="1">
    <citation type="submission" date="2023-01" db="EMBL/GenBank/DDBJ databases">
        <title>Analysis of 21 Apiospora genomes using comparative genomics revels a genus with tremendous synthesis potential of carbohydrate active enzymes and secondary metabolites.</title>
        <authorList>
            <person name="Sorensen T."/>
        </authorList>
    </citation>
    <scope>NUCLEOTIDE SEQUENCE [LARGE SCALE GENOMIC DNA]</scope>
    <source>
        <strain evidence="2 3">CBS 114990</strain>
    </source>
</reference>
<dbReference type="EMBL" id="JAQQWN010000005">
    <property type="protein sequence ID" value="KAK8085769.1"/>
    <property type="molecule type" value="Genomic_DNA"/>
</dbReference>
<accession>A0ABR1WQF9</accession>
<feature type="domain" description="PPM-type phosphatase" evidence="1">
    <location>
        <begin position="1"/>
        <end position="307"/>
    </location>
</feature>
<comment type="caution">
    <text evidence="2">The sequence shown here is derived from an EMBL/GenBank/DDBJ whole genome shotgun (WGS) entry which is preliminary data.</text>
</comment>
<proteinExistence type="predicted"/>
<organism evidence="2 3">
    <name type="scientific">Apiospora hydei</name>
    <dbReference type="NCBI Taxonomy" id="1337664"/>
    <lineage>
        <taxon>Eukaryota</taxon>
        <taxon>Fungi</taxon>
        <taxon>Dikarya</taxon>
        <taxon>Ascomycota</taxon>
        <taxon>Pezizomycotina</taxon>
        <taxon>Sordariomycetes</taxon>
        <taxon>Xylariomycetidae</taxon>
        <taxon>Amphisphaeriales</taxon>
        <taxon>Apiosporaceae</taxon>
        <taxon>Apiospora</taxon>
    </lineage>
</organism>
<sequence>MRSPSPAIDASDSTRSDWRGWVISDGHGEKYTSEALLSRLPVMVARHIHGLANPSDVGQVIAALRLAFAAVDVELLQQARRVVQRTVAAVDMCVATAYFGAGAQLVLWDPKNRRLYVASVGRNRAVLARWDHTQPTAPATLWQTCETHSAATNQDEIERIQNLHPQREWSFLLRNNRLLGNLHTRSFGNYFWKCSVAARRSLLEYCHLPRMNLDALDTPPYVTAEPTVGVWEVTPVDNNRACLILGNTGLWERMDNHQAVPLVRRWKRDHPTAPNREAGNAAEHLVLNAFAGSIGVRAEMLAVVVFFDVMRADSNRVEQVNIGPNGVDNAPPVRRLQYHRWR</sequence>